<name>A0AA40B2Z9_9PEZI</name>
<sequence>MSGIEVAGLVLGGFPVLLECLSFYRKSFEPLEEWWNFRTHFIAFVDDIRHQTMRYNENLIRLLDPIVTNNEDLLKLVADPADPRWKDGSLDGPLEQRLSSELDRFLRIVSRMKSVMDDLNKLLQIENGKVSWQQPQQSWQWQYKRLQLSFSKGKHKKVKKLAAHNQELQDILGYSERLIPISDRRQASGPVESFEKMRKHACLIHRVLRQQWNCRVNTHCHEAHLKLEVLVEPSKTNNLSVLFKVDNSGNPIQEVVIRAKVLNPTAARAGLQIKQSTSALELQSSEMTSAQVASVHQSTPLKSVQEAMLQKDNKRSLLDRMSQKLLKQSSTNQSAKRKVMFDSTSTISISVTPAVESSVELQAVPGPEDDSQQQSIVSDLCAFLCEHGTLRGMLRDEFDRHLELSKLPRRRQAPSQAGQSLKLLTLPELLKAYHEAQIDVPRQRRFEIAAHIASALLQTHSSPWLPTTWSKERFMFLADATNSLALCSSHPFVAQDFSLTPTDVDAIEDENNLHLLHTLASCNPLQQAAEESTRACLFTMGVMILELIFGHNIEDCTFRKDYYGKDNKPNDQTDISTARKWAKKVLGESGANISDVVRRCLDCSFGPRPSFADVRFRESVYEGVIKPLAAYSRVWPEAMP</sequence>
<dbReference type="Proteomes" id="UP001172101">
    <property type="component" value="Unassembled WGS sequence"/>
</dbReference>
<organism evidence="2 3">
    <name type="scientific">Lasiosphaeria miniovina</name>
    <dbReference type="NCBI Taxonomy" id="1954250"/>
    <lineage>
        <taxon>Eukaryota</taxon>
        <taxon>Fungi</taxon>
        <taxon>Dikarya</taxon>
        <taxon>Ascomycota</taxon>
        <taxon>Pezizomycotina</taxon>
        <taxon>Sordariomycetes</taxon>
        <taxon>Sordariomycetidae</taxon>
        <taxon>Sordariales</taxon>
        <taxon>Lasiosphaeriaceae</taxon>
        <taxon>Lasiosphaeria</taxon>
    </lineage>
</organism>
<dbReference type="PANTHER" id="PTHR35186">
    <property type="entry name" value="ANK_REP_REGION DOMAIN-CONTAINING PROTEIN"/>
    <property type="match status" value="1"/>
</dbReference>
<comment type="caution">
    <text evidence="2">The sequence shown here is derived from an EMBL/GenBank/DDBJ whole genome shotgun (WGS) entry which is preliminary data.</text>
</comment>
<protein>
    <recommendedName>
        <fullName evidence="1">DUF7580 domain-containing protein</fullName>
    </recommendedName>
</protein>
<dbReference type="InterPro" id="IPR056002">
    <property type="entry name" value="DUF7580"/>
</dbReference>
<dbReference type="GeneID" id="85324410"/>
<reference evidence="2" key="1">
    <citation type="submission" date="2023-06" db="EMBL/GenBank/DDBJ databases">
        <title>Genome-scale phylogeny and comparative genomics of the fungal order Sordariales.</title>
        <authorList>
            <consortium name="Lawrence Berkeley National Laboratory"/>
            <person name="Hensen N."/>
            <person name="Bonometti L."/>
            <person name="Westerberg I."/>
            <person name="Brannstrom I.O."/>
            <person name="Guillou S."/>
            <person name="Cros-Aarteil S."/>
            <person name="Calhoun S."/>
            <person name="Haridas S."/>
            <person name="Kuo A."/>
            <person name="Mondo S."/>
            <person name="Pangilinan J."/>
            <person name="Riley R."/>
            <person name="LaButti K."/>
            <person name="Andreopoulos B."/>
            <person name="Lipzen A."/>
            <person name="Chen C."/>
            <person name="Yanf M."/>
            <person name="Daum C."/>
            <person name="Ng V."/>
            <person name="Clum A."/>
            <person name="Steindorff A."/>
            <person name="Ohm R."/>
            <person name="Martin F."/>
            <person name="Silar P."/>
            <person name="Natvig D."/>
            <person name="Lalanne C."/>
            <person name="Gautier V."/>
            <person name="Ament-velasquez S.L."/>
            <person name="Kruys A."/>
            <person name="Hutchinson M.I."/>
            <person name="Powell A.J."/>
            <person name="Barry K."/>
            <person name="Miller A.N."/>
            <person name="Grigoriev I.V."/>
            <person name="Debuchy R."/>
            <person name="Gladieux P."/>
            <person name="Thoren M.H."/>
            <person name="Johannesson H."/>
        </authorList>
    </citation>
    <scope>NUCLEOTIDE SEQUENCE</scope>
    <source>
        <strain evidence="2">SMH2392-1A</strain>
    </source>
</reference>
<keyword evidence="3" id="KW-1185">Reference proteome</keyword>
<dbReference type="Pfam" id="PF24476">
    <property type="entry name" value="DUF7580"/>
    <property type="match status" value="1"/>
</dbReference>
<evidence type="ECO:0000313" key="2">
    <source>
        <dbReference type="EMBL" id="KAK0726731.1"/>
    </source>
</evidence>
<gene>
    <name evidence="2" type="ORF">B0T26DRAFT_691523</name>
</gene>
<dbReference type="PANTHER" id="PTHR35186:SF4">
    <property type="entry name" value="PRION-INHIBITION AND PROPAGATION HELO DOMAIN-CONTAINING PROTEIN"/>
    <property type="match status" value="1"/>
</dbReference>
<feature type="domain" description="DUF7580" evidence="1">
    <location>
        <begin position="368"/>
        <end position="630"/>
    </location>
</feature>
<evidence type="ECO:0000259" key="1">
    <source>
        <dbReference type="Pfam" id="PF24476"/>
    </source>
</evidence>
<accession>A0AA40B2Z9</accession>
<dbReference type="EMBL" id="JAUIRO010000002">
    <property type="protein sequence ID" value="KAK0726731.1"/>
    <property type="molecule type" value="Genomic_DNA"/>
</dbReference>
<proteinExistence type="predicted"/>
<dbReference type="RefSeq" id="XP_060299587.1">
    <property type="nucleotide sequence ID" value="XM_060441140.1"/>
</dbReference>
<dbReference type="AlphaFoldDB" id="A0AA40B2Z9"/>
<evidence type="ECO:0000313" key="3">
    <source>
        <dbReference type="Proteomes" id="UP001172101"/>
    </source>
</evidence>